<reference evidence="2" key="1">
    <citation type="journal article" date="2014" name="Science">
        <title>Ancient hybridizations among the ancestral genomes of bread wheat.</title>
        <authorList>
            <consortium name="International Wheat Genome Sequencing Consortium,"/>
            <person name="Marcussen T."/>
            <person name="Sandve S.R."/>
            <person name="Heier L."/>
            <person name="Spannagl M."/>
            <person name="Pfeifer M."/>
            <person name="Jakobsen K.S."/>
            <person name="Wulff B.B."/>
            <person name="Steuernagel B."/>
            <person name="Mayer K.F."/>
            <person name="Olsen O.A."/>
        </authorList>
    </citation>
    <scope>NUCLEOTIDE SEQUENCE [LARGE SCALE GENOMIC DNA]</scope>
    <source>
        <strain evidence="2">cv. AL8/78</strain>
    </source>
</reference>
<dbReference type="InterPro" id="IPR036915">
    <property type="entry name" value="Cyclin-like_sf"/>
</dbReference>
<dbReference type="STRING" id="200361.A0A453A0A5"/>
<dbReference type="Proteomes" id="UP000015105">
    <property type="component" value="Chromosome 1D"/>
</dbReference>
<protein>
    <submittedName>
        <fullName evidence="1">Uncharacterized protein</fullName>
    </submittedName>
</protein>
<evidence type="ECO:0000313" key="2">
    <source>
        <dbReference type="Proteomes" id="UP000015105"/>
    </source>
</evidence>
<dbReference type="AlphaFoldDB" id="A0A453A0A5"/>
<reference evidence="1" key="5">
    <citation type="journal article" date="2021" name="G3 (Bethesda)">
        <title>Aegilops tauschii genome assembly Aet v5.0 features greater sequence contiguity and improved annotation.</title>
        <authorList>
            <person name="Wang L."/>
            <person name="Zhu T."/>
            <person name="Rodriguez J.C."/>
            <person name="Deal K.R."/>
            <person name="Dubcovsky J."/>
            <person name="McGuire P.E."/>
            <person name="Lux T."/>
            <person name="Spannagl M."/>
            <person name="Mayer K.F.X."/>
            <person name="Baldrich P."/>
            <person name="Meyers B.C."/>
            <person name="Huo N."/>
            <person name="Gu Y.Q."/>
            <person name="Zhou H."/>
            <person name="Devos K.M."/>
            <person name="Bennetzen J.L."/>
            <person name="Unver T."/>
            <person name="Budak H."/>
            <person name="Gulick P.J."/>
            <person name="Galiba G."/>
            <person name="Kalapos B."/>
            <person name="Nelson D.R."/>
            <person name="Li P."/>
            <person name="You F.M."/>
            <person name="Luo M.C."/>
            <person name="Dvorak J."/>
        </authorList>
    </citation>
    <scope>NUCLEOTIDE SEQUENCE [LARGE SCALE GENOMIC DNA]</scope>
    <source>
        <strain evidence="1">cv. AL8/78</strain>
    </source>
</reference>
<sequence length="143" mass="15727">LRIPPPARALAPLRLRGRAPRSAPRRRGRARGPRPAGLVQVAGDRWWRHHRRREGAGGGIFLAIAYFDHFFLVVCVQRTAMPWVARLLSVACVSVAAKMEYCAPALPELDAGDSYKFCSCCQPSAGAWPPLRPSITSLLLFPA</sequence>
<organism evidence="1 2">
    <name type="scientific">Aegilops tauschii subsp. strangulata</name>
    <name type="common">Goatgrass</name>
    <dbReference type="NCBI Taxonomy" id="200361"/>
    <lineage>
        <taxon>Eukaryota</taxon>
        <taxon>Viridiplantae</taxon>
        <taxon>Streptophyta</taxon>
        <taxon>Embryophyta</taxon>
        <taxon>Tracheophyta</taxon>
        <taxon>Spermatophyta</taxon>
        <taxon>Magnoliopsida</taxon>
        <taxon>Liliopsida</taxon>
        <taxon>Poales</taxon>
        <taxon>Poaceae</taxon>
        <taxon>BOP clade</taxon>
        <taxon>Pooideae</taxon>
        <taxon>Triticodae</taxon>
        <taxon>Triticeae</taxon>
        <taxon>Triticinae</taxon>
        <taxon>Aegilops</taxon>
    </lineage>
</organism>
<accession>A0A453A0A5</accession>
<dbReference type="EnsemblPlants" id="AET1Gv20993000.1">
    <property type="protein sequence ID" value="AET1Gv20993000.1"/>
    <property type="gene ID" value="AET1Gv20993000"/>
</dbReference>
<keyword evidence="2" id="KW-1185">Reference proteome</keyword>
<reference evidence="1" key="3">
    <citation type="journal article" date="2017" name="Nature">
        <title>Genome sequence of the progenitor of the wheat D genome Aegilops tauschii.</title>
        <authorList>
            <person name="Luo M.C."/>
            <person name="Gu Y.Q."/>
            <person name="Puiu D."/>
            <person name="Wang H."/>
            <person name="Twardziok S.O."/>
            <person name="Deal K.R."/>
            <person name="Huo N."/>
            <person name="Zhu T."/>
            <person name="Wang L."/>
            <person name="Wang Y."/>
            <person name="McGuire P.E."/>
            <person name="Liu S."/>
            <person name="Long H."/>
            <person name="Ramasamy R.K."/>
            <person name="Rodriguez J.C."/>
            <person name="Van S.L."/>
            <person name="Yuan L."/>
            <person name="Wang Z."/>
            <person name="Xia Z."/>
            <person name="Xiao L."/>
            <person name="Anderson O.D."/>
            <person name="Ouyang S."/>
            <person name="Liang Y."/>
            <person name="Zimin A.V."/>
            <person name="Pertea G."/>
            <person name="Qi P."/>
            <person name="Bennetzen J.L."/>
            <person name="Dai X."/>
            <person name="Dawson M.W."/>
            <person name="Muller H.G."/>
            <person name="Kugler K."/>
            <person name="Rivarola-Duarte L."/>
            <person name="Spannagl M."/>
            <person name="Mayer K.F.X."/>
            <person name="Lu F.H."/>
            <person name="Bevan M.W."/>
            <person name="Leroy P."/>
            <person name="Li P."/>
            <person name="You F.M."/>
            <person name="Sun Q."/>
            <person name="Liu Z."/>
            <person name="Lyons E."/>
            <person name="Wicker T."/>
            <person name="Salzberg S.L."/>
            <person name="Devos K.M."/>
            <person name="Dvorak J."/>
        </authorList>
    </citation>
    <scope>NUCLEOTIDE SEQUENCE [LARGE SCALE GENOMIC DNA]</scope>
    <source>
        <strain evidence="1">cv. AL8/78</strain>
    </source>
</reference>
<dbReference type="SUPFAM" id="SSF47954">
    <property type="entry name" value="Cyclin-like"/>
    <property type="match status" value="1"/>
</dbReference>
<name>A0A453A0A5_AEGTS</name>
<dbReference type="Gramene" id="AET1Gv20993000.1">
    <property type="protein sequence ID" value="AET1Gv20993000.1"/>
    <property type="gene ID" value="AET1Gv20993000"/>
</dbReference>
<evidence type="ECO:0000313" key="1">
    <source>
        <dbReference type="EnsemblPlants" id="AET1Gv20993000.1"/>
    </source>
</evidence>
<reference evidence="2" key="2">
    <citation type="journal article" date="2017" name="Nat. Plants">
        <title>The Aegilops tauschii genome reveals multiple impacts of transposons.</title>
        <authorList>
            <person name="Zhao G."/>
            <person name="Zou C."/>
            <person name="Li K."/>
            <person name="Wang K."/>
            <person name="Li T."/>
            <person name="Gao L."/>
            <person name="Zhang X."/>
            <person name="Wang H."/>
            <person name="Yang Z."/>
            <person name="Liu X."/>
            <person name="Jiang W."/>
            <person name="Mao L."/>
            <person name="Kong X."/>
            <person name="Jiao Y."/>
            <person name="Jia J."/>
        </authorList>
    </citation>
    <scope>NUCLEOTIDE SEQUENCE [LARGE SCALE GENOMIC DNA]</scope>
    <source>
        <strain evidence="2">cv. AL8/78</strain>
    </source>
</reference>
<proteinExistence type="predicted"/>
<reference evidence="1" key="4">
    <citation type="submission" date="2019-03" db="UniProtKB">
        <authorList>
            <consortium name="EnsemblPlants"/>
        </authorList>
    </citation>
    <scope>IDENTIFICATION</scope>
</reference>
<dbReference type="Gene3D" id="1.10.472.10">
    <property type="entry name" value="Cyclin-like"/>
    <property type="match status" value="1"/>
</dbReference>